<reference evidence="1 2" key="1">
    <citation type="journal article" date="2010" name="Nature">
        <title>Genome sequence of the palaeopolyploid soybean.</title>
        <authorList>
            <person name="Schmutz J."/>
            <person name="Cannon S.B."/>
            <person name="Schlueter J."/>
            <person name="Ma J."/>
            <person name="Mitros T."/>
            <person name="Nelson W."/>
            <person name="Hyten D.L."/>
            <person name="Song Q."/>
            <person name="Thelen J.J."/>
            <person name="Cheng J."/>
            <person name="Xu D."/>
            <person name="Hellsten U."/>
            <person name="May G.D."/>
            <person name="Yu Y."/>
            <person name="Sakurai T."/>
            <person name="Umezawa T."/>
            <person name="Bhattacharyya M.K."/>
            <person name="Sandhu D."/>
            <person name="Valliyodan B."/>
            <person name="Lindquist E."/>
            <person name="Peto M."/>
            <person name="Grant D."/>
            <person name="Shu S."/>
            <person name="Goodstein D."/>
            <person name="Barry K."/>
            <person name="Futrell-Griggs M."/>
            <person name="Abernathy B."/>
            <person name="Du J."/>
            <person name="Tian Z."/>
            <person name="Zhu L."/>
            <person name="Gill N."/>
            <person name="Joshi T."/>
            <person name="Libault M."/>
            <person name="Sethuraman A."/>
            <person name="Zhang X.-C."/>
            <person name="Shinozaki K."/>
            <person name="Nguyen H.T."/>
            <person name="Wing R.A."/>
            <person name="Cregan P."/>
            <person name="Specht J."/>
            <person name="Grimwood J."/>
            <person name="Rokhsar D."/>
            <person name="Stacey G."/>
            <person name="Shoemaker R.C."/>
            <person name="Jackson S.A."/>
        </authorList>
    </citation>
    <scope>NUCLEOTIDE SEQUENCE</scope>
    <source>
        <strain evidence="2">cv. Williams 82</strain>
        <tissue evidence="1">Callus</tissue>
    </source>
</reference>
<dbReference type="SUPFAM" id="SSF53098">
    <property type="entry name" value="Ribonuclease H-like"/>
    <property type="match status" value="1"/>
</dbReference>
<dbReference type="SMR" id="A0A0R0KQ36"/>
<proteinExistence type="predicted"/>
<evidence type="ECO:0008006" key="4">
    <source>
        <dbReference type="Google" id="ProtNLM"/>
    </source>
</evidence>
<evidence type="ECO:0000313" key="1">
    <source>
        <dbReference type="EMBL" id="KRH66643.1"/>
    </source>
</evidence>
<organism evidence="1">
    <name type="scientific">Glycine max</name>
    <name type="common">Soybean</name>
    <name type="synonym">Glycine hispida</name>
    <dbReference type="NCBI Taxonomy" id="3847"/>
    <lineage>
        <taxon>Eukaryota</taxon>
        <taxon>Viridiplantae</taxon>
        <taxon>Streptophyta</taxon>
        <taxon>Embryophyta</taxon>
        <taxon>Tracheophyta</taxon>
        <taxon>Spermatophyta</taxon>
        <taxon>Magnoliopsida</taxon>
        <taxon>eudicotyledons</taxon>
        <taxon>Gunneridae</taxon>
        <taxon>Pentapetalae</taxon>
        <taxon>rosids</taxon>
        <taxon>fabids</taxon>
        <taxon>Fabales</taxon>
        <taxon>Fabaceae</taxon>
        <taxon>Papilionoideae</taxon>
        <taxon>50 kb inversion clade</taxon>
        <taxon>NPAAA clade</taxon>
        <taxon>indigoferoid/millettioid clade</taxon>
        <taxon>Phaseoleae</taxon>
        <taxon>Glycine</taxon>
        <taxon>Glycine subgen. Soja</taxon>
    </lineage>
</organism>
<sequence length="122" mass="13624">MHNCLPTNCFIFHRHITQDASCHLCCVTKEIILHVLCGTTTNLNPELQVIAKGLQLALNEWYRAVVCESDSKTTLMLIDEGVHDTHPYAPIDLVFAHSLCEGNSCADWLAKFGATMDYGFKV</sequence>
<dbReference type="PANTHER" id="PTHR34023:SF5">
    <property type="entry name" value="RNASE H TYPE-1 DOMAIN-CONTAINING PROTEIN"/>
    <property type="match status" value="1"/>
</dbReference>
<evidence type="ECO:0000313" key="3">
    <source>
        <dbReference type="Proteomes" id="UP000008827"/>
    </source>
</evidence>
<dbReference type="CDD" id="cd06222">
    <property type="entry name" value="RNase_H_like"/>
    <property type="match status" value="1"/>
</dbReference>
<dbReference type="EnsemblPlants" id="KRH66643">
    <property type="protein sequence ID" value="KRH66643"/>
    <property type="gene ID" value="GLYMA_03G119600"/>
</dbReference>
<accession>A0A0R0KQ36</accession>
<keyword evidence="3" id="KW-1185">Reference proteome</keyword>
<dbReference type="InterPro" id="IPR044730">
    <property type="entry name" value="RNase_H-like_dom_plant"/>
</dbReference>
<dbReference type="EMBL" id="CM000836">
    <property type="protein sequence ID" value="KRH66643.1"/>
    <property type="molecule type" value="Genomic_DNA"/>
</dbReference>
<name>A0A0R0KQ36_SOYBN</name>
<dbReference type="PANTHER" id="PTHR34023">
    <property type="entry name" value="RNASE H DOMAIN-CONTAINING PROTEIN"/>
    <property type="match status" value="1"/>
</dbReference>
<evidence type="ECO:0000313" key="2">
    <source>
        <dbReference type="EnsemblPlants" id="KRH66643"/>
    </source>
</evidence>
<dbReference type="AlphaFoldDB" id="A0A0R0KQ36"/>
<dbReference type="Gramene" id="KRH66643">
    <property type="protein sequence ID" value="KRH66643"/>
    <property type="gene ID" value="GLYMA_03G119600"/>
</dbReference>
<reference evidence="1" key="3">
    <citation type="submission" date="2018-07" db="EMBL/GenBank/DDBJ databases">
        <title>WGS assembly of Glycine max.</title>
        <authorList>
            <person name="Schmutz J."/>
            <person name="Cannon S."/>
            <person name="Schlueter J."/>
            <person name="Ma J."/>
            <person name="Mitros T."/>
            <person name="Nelson W."/>
            <person name="Hyten D."/>
            <person name="Song Q."/>
            <person name="Thelen J."/>
            <person name="Cheng J."/>
            <person name="Xu D."/>
            <person name="Hellsten U."/>
            <person name="May G."/>
            <person name="Yu Y."/>
            <person name="Sakurai T."/>
            <person name="Umezawa T."/>
            <person name="Bhattacharyya M."/>
            <person name="Sandhu D."/>
            <person name="Valliyodan B."/>
            <person name="Lindquist E."/>
            <person name="Peto M."/>
            <person name="Grant D."/>
            <person name="Shu S."/>
            <person name="Goodstein D."/>
            <person name="Barry K."/>
            <person name="Futrell-Griggs M."/>
            <person name="Abernathy B."/>
            <person name="Du J."/>
            <person name="Tian Z."/>
            <person name="Zhu L."/>
            <person name="Gill N."/>
            <person name="Joshi T."/>
            <person name="Libault M."/>
            <person name="Sethuraman A."/>
            <person name="Zhang X."/>
            <person name="Shinozaki K."/>
            <person name="Nguyen H."/>
            <person name="Wing R."/>
            <person name="Cregan P."/>
            <person name="Specht J."/>
            <person name="Grimwood J."/>
            <person name="Rokhsar D."/>
            <person name="Stacey G."/>
            <person name="Shoemaker R."/>
            <person name="Jackson S."/>
        </authorList>
    </citation>
    <scope>NUCLEOTIDE SEQUENCE</scope>
    <source>
        <tissue evidence="1">Callus</tissue>
    </source>
</reference>
<protein>
    <recommendedName>
        <fullName evidence="4">RNase H type-1 domain-containing protein</fullName>
    </recommendedName>
</protein>
<dbReference type="Proteomes" id="UP000008827">
    <property type="component" value="Chromosome 3"/>
</dbReference>
<dbReference type="GO" id="GO:0003676">
    <property type="term" value="F:nucleic acid binding"/>
    <property type="evidence" value="ECO:0007669"/>
    <property type="project" value="InterPro"/>
</dbReference>
<reference evidence="2" key="2">
    <citation type="submission" date="2018-02" db="UniProtKB">
        <authorList>
            <consortium name="EnsemblPlants"/>
        </authorList>
    </citation>
    <scope>IDENTIFICATION</scope>
    <source>
        <strain evidence="2">Williams 82</strain>
    </source>
</reference>
<dbReference type="InterPro" id="IPR036397">
    <property type="entry name" value="RNaseH_sf"/>
</dbReference>
<dbReference type="OMA" id="ASNTSCH"/>
<gene>
    <name evidence="1" type="ORF">GLYMA_03G119600</name>
</gene>
<dbReference type="InterPro" id="IPR012337">
    <property type="entry name" value="RNaseH-like_sf"/>
</dbReference>
<dbReference type="InParanoid" id="A0A0R0KQ36"/>
<dbReference type="Gene3D" id="3.30.420.10">
    <property type="entry name" value="Ribonuclease H-like superfamily/Ribonuclease H"/>
    <property type="match status" value="1"/>
</dbReference>